<reference evidence="3" key="1">
    <citation type="journal article" date="2023" name="Mol. Phylogenet. Evol.">
        <title>Genome-scale phylogeny and comparative genomics of the fungal order Sordariales.</title>
        <authorList>
            <person name="Hensen N."/>
            <person name="Bonometti L."/>
            <person name="Westerberg I."/>
            <person name="Brannstrom I.O."/>
            <person name="Guillou S."/>
            <person name="Cros-Aarteil S."/>
            <person name="Calhoun S."/>
            <person name="Haridas S."/>
            <person name="Kuo A."/>
            <person name="Mondo S."/>
            <person name="Pangilinan J."/>
            <person name="Riley R."/>
            <person name="LaButti K."/>
            <person name="Andreopoulos B."/>
            <person name="Lipzen A."/>
            <person name="Chen C."/>
            <person name="Yan M."/>
            <person name="Daum C."/>
            <person name="Ng V."/>
            <person name="Clum A."/>
            <person name="Steindorff A."/>
            <person name="Ohm R.A."/>
            <person name="Martin F."/>
            <person name="Silar P."/>
            <person name="Natvig D.O."/>
            <person name="Lalanne C."/>
            <person name="Gautier V."/>
            <person name="Ament-Velasquez S.L."/>
            <person name="Kruys A."/>
            <person name="Hutchinson M.I."/>
            <person name="Powell A.J."/>
            <person name="Barry K."/>
            <person name="Miller A.N."/>
            <person name="Grigoriev I.V."/>
            <person name="Debuchy R."/>
            <person name="Gladieux P."/>
            <person name="Hiltunen Thoren M."/>
            <person name="Johannesson H."/>
        </authorList>
    </citation>
    <scope>NUCLEOTIDE SEQUENCE</scope>
    <source>
        <strain evidence="3">CBS 232.78</strain>
    </source>
</reference>
<feature type="transmembrane region" description="Helical" evidence="2">
    <location>
        <begin position="144"/>
        <end position="166"/>
    </location>
</feature>
<keyword evidence="2" id="KW-0812">Transmembrane</keyword>
<feature type="region of interest" description="Disordered" evidence="1">
    <location>
        <begin position="178"/>
        <end position="200"/>
    </location>
</feature>
<evidence type="ECO:0000313" key="4">
    <source>
        <dbReference type="Proteomes" id="UP001285441"/>
    </source>
</evidence>
<dbReference type="Proteomes" id="UP001285441">
    <property type="component" value="Unassembled WGS sequence"/>
</dbReference>
<organism evidence="3 4">
    <name type="scientific">Podospora didyma</name>
    <dbReference type="NCBI Taxonomy" id="330526"/>
    <lineage>
        <taxon>Eukaryota</taxon>
        <taxon>Fungi</taxon>
        <taxon>Dikarya</taxon>
        <taxon>Ascomycota</taxon>
        <taxon>Pezizomycotina</taxon>
        <taxon>Sordariomycetes</taxon>
        <taxon>Sordariomycetidae</taxon>
        <taxon>Sordariales</taxon>
        <taxon>Podosporaceae</taxon>
        <taxon>Podospora</taxon>
    </lineage>
</organism>
<feature type="compositionally biased region" description="Polar residues" evidence="1">
    <location>
        <begin position="187"/>
        <end position="196"/>
    </location>
</feature>
<protein>
    <submittedName>
        <fullName evidence="3">Uncharacterized protein</fullName>
    </submittedName>
</protein>
<evidence type="ECO:0000256" key="1">
    <source>
        <dbReference type="SAM" id="MobiDB-lite"/>
    </source>
</evidence>
<proteinExistence type="predicted"/>
<dbReference type="AlphaFoldDB" id="A0AAE0KEA7"/>
<evidence type="ECO:0000313" key="3">
    <source>
        <dbReference type="EMBL" id="KAK3374597.1"/>
    </source>
</evidence>
<name>A0AAE0KEA7_9PEZI</name>
<keyword evidence="4" id="KW-1185">Reference proteome</keyword>
<keyword evidence="2" id="KW-1133">Transmembrane helix</keyword>
<keyword evidence="2" id="KW-0472">Membrane</keyword>
<comment type="caution">
    <text evidence="3">The sequence shown here is derived from an EMBL/GenBank/DDBJ whole genome shotgun (WGS) entry which is preliminary data.</text>
</comment>
<dbReference type="EMBL" id="JAULSW010000007">
    <property type="protein sequence ID" value="KAK3374597.1"/>
    <property type="molecule type" value="Genomic_DNA"/>
</dbReference>
<reference evidence="3" key="2">
    <citation type="submission" date="2023-06" db="EMBL/GenBank/DDBJ databases">
        <authorList>
            <consortium name="Lawrence Berkeley National Laboratory"/>
            <person name="Haridas S."/>
            <person name="Hensen N."/>
            <person name="Bonometti L."/>
            <person name="Westerberg I."/>
            <person name="Brannstrom I.O."/>
            <person name="Guillou S."/>
            <person name="Cros-Aarteil S."/>
            <person name="Calhoun S."/>
            <person name="Kuo A."/>
            <person name="Mondo S."/>
            <person name="Pangilinan J."/>
            <person name="Riley R."/>
            <person name="LaButti K."/>
            <person name="Andreopoulos B."/>
            <person name="Lipzen A."/>
            <person name="Chen C."/>
            <person name="Yanf M."/>
            <person name="Daum C."/>
            <person name="Ng V."/>
            <person name="Clum A."/>
            <person name="Steindorff A."/>
            <person name="Ohm R."/>
            <person name="Martin F."/>
            <person name="Silar P."/>
            <person name="Natvig D."/>
            <person name="Lalanne C."/>
            <person name="Gautier V."/>
            <person name="Ament-velasquez S.L."/>
            <person name="Kruys A."/>
            <person name="Hutchinson M.I."/>
            <person name="Powell A.J."/>
            <person name="Barry K."/>
            <person name="Miller A.N."/>
            <person name="Grigoriev I.V."/>
            <person name="Debuchy R."/>
            <person name="Gladieux P."/>
            <person name="Thoren M.H."/>
            <person name="Johannesson H."/>
        </authorList>
    </citation>
    <scope>NUCLEOTIDE SEQUENCE</scope>
    <source>
        <strain evidence="3">CBS 232.78</strain>
    </source>
</reference>
<gene>
    <name evidence="3" type="ORF">B0H63DRAFT_253630</name>
</gene>
<accession>A0AAE0KEA7</accession>
<evidence type="ECO:0000256" key="2">
    <source>
        <dbReference type="SAM" id="Phobius"/>
    </source>
</evidence>
<sequence>MDATIITHQAPSGACKAGSLEWSRPWAARIAESFPRLHHSLYFQRKRSQSVARYGLSVSNGDPTSLPMQHQSPVTSQSMTRDIGVVVMRKGESESVLFKRVFDATDVAPSHSRQPVRLVTGCWLCWHSLPCSAAGLSSLEAVPAWAVSGFSFGLSLGVGLLLCAAFPKLSDRDMRETHQVDGELPVSRSTHTTHPLPSSVRLPAIRPGGLEVCEAADAAEP</sequence>